<keyword evidence="1" id="KW-0812">Transmembrane</keyword>
<feature type="transmembrane region" description="Helical" evidence="1">
    <location>
        <begin position="127"/>
        <end position="150"/>
    </location>
</feature>
<proteinExistence type="predicted"/>
<feature type="transmembrane region" description="Helical" evidence="1">
    <location>
        <begin position="63"/>
        <end position="81"/>
    </location>
</feature>
<evidence type="ECO:0000256" key="1">
    <source>
        <dbReference type="SAM" id="Phobius"/>
    </source>
</evidence>
<keyword evidence="3" id="KW-1185">Reference proteome</keyword>
<feature type="transmembrane region" description="Helical" evidence="1">
    <location>
        <begin position="88"/>
        <end position="107"/>
    </location>
</feature>
<dbReference type="EC" id="5.3.99.7" evidence="2"/>
<feature type="transmembrane region" description="Helical" evidence="1">
    <location>
        <begin position="12"/>
        <end position="32"/>
    </location>
</feature>
<sequence>MTIDQFKIKMLGHGILMILSTLIFGIGLWVNLVGGFELYPGYILEFNIPGTPEGWARAHTGPALNGMMVIACAIALPYLRFTETKIRLLAWFVILDGWSNIIFYLFSNFSGNRALSFGNNIYGPGDIYSVIALAPAYLFGILAVVALLMMGSNLISNKIHS</sequence>
<name>A0ABW8NHR9_9GAMM</name>
<dbReference type="InterPro" id="IPR054803">
    <property type="entry name" value="StyOxIsoStyC"/>
</dbReference>
<dbReference type="Pfam" id="PF26512">
    <property type="entry name" value="SOI"/>
    <property type="match status" value="1"/>
</dbReference>
<keyword evidence="1" id="KW-1133">Transmembrane helix</keyword>
<dbReference type="EMBL" id="JBBKTX010000009">
    <property type="protein sequence ID" value="MFK4752452.1"/>
    <property type="molecule type" value="Genomic_DNA"/>
</dbReference>
<comment type="caution">
    <text evidence="2">The sequence shown here is derived from an EMBL/GenBank/DDBJ whole genome shotgun (WGS) entry which is preliminary data.</text>
</comment>
<protein>
    <submittedName>
        <fullName evidence="2">Styrene-oxide isomerase StyC</fullName>
        <ecNumber evidence="2">5.3.99.7</ecNumber>
    </submittedName>
</protein>
<keyword evidence="1" id="KW-0472">Membrane</keyword>
<accession>A0ABW8NHR9</accession>
<dbReference type="NCBIfam" id="NF045734">
    <property type="entry name" value="StyOxIsoStyC"/>
    <property type="match status" value="1"/>
</dbReference>
<reference evidence="2 3" key="1">
    <citation type="submission" date="2024-03" db="EMBL/GenBank/DDBJ databases">
        <title>High-quality draft genome sequence of Oceanobacter sp. wDCs-4.</title>
        <authorList>
            <person name="Dong C."/>
        </authorList>
    </citation>
    <scope>NUCLEOTIDE SEQUENCE [LARGE SCALE GENOMIC DNA]</scope>
    <source>
        <strain evidence="3">wDCs-4</strain>
    </source>
</reference>
<gene>
    <name evidence="2" type="primary">styC</name>
    <name evidence="2" type="ORF">WG929_08530</name>
</gene>
<dbReference type="InterPro" id="IPR058965">
    <property type="entry name" value="SOI/HabA-like"/>
</dbReference>
<dbReference type="Proteomes" id="UP001620597">
    <property type="component" value="Unassembled WGS sequence"/>
</dbReference>
<dbReference type="RefSeq" id="WP_369857935.1">
    <property type="nucleotide sequence ID" value="NZ_JBBKTX010000009.1"/>
</dbReference>
<keyword evidence="2" id="KW-0413">Isomerase</keyword>
<dbReference type="GO" id="GO:0018846">
    <property type="term" value="F:styrene-oxide isomerase activity"/>
    <property type="evidence" value="ECO:0007669"/>
    <property type="project" value="UniProtKB-EC"/>
</dbReference>
<evidence type="ECO:0000313" key="3">
    <source>
        <dbReference type="Proteomes" id="UP001620597"/>
    </source>
</evidence>
<organism evidence="2 3">
    <name type="scientific">Oceanobacter antarcticus</name>
    <dbReference type="NCBI Taxonomy" id="3133425"/>
    <lineage>
        <taxon>Bacteria</taxon>
        <taxon>Pseudomonadati</taxon>
        <taxon>Pseudomonadota</taxon>
        <taxon>Gammaproteobacteria</taxon>
        <taxon>Oceanospirillales</taxon>
        <taxon>Oceanospirillaceae</taxon>
        <taxon>Oceanobacter</taxon>
    </lineage>
</organism>
<evidence type="ECO:0000313" key="2">
    <source>
        <dbReference type="EMBL" id="MFK4752452.1"/>
    </source>
</evidence>